<proteinExistence type="predicted"/>
<dbReference type="InterPro" id="IPR050863">
    <property type="entry name" value="CenT-Element_Derived"/>
</dbReference>
<dbReference type="Pfam" id="PF03221">
    <property type="entry name" value="HTH_Tnp_Tc5"/>
    <property type="match status" value="1"/>
</dbReference>
<feature type="coiled-coil region" evidence="4">
    <location>
        <begin position="455"/>
        <end position="482"/>
    </location>
</feature>
<organism evidence="6">
    <name type="scientific">Ophiostoma ulmi</name>
    <name type="common">Dutch elm disease fungus</name>
    <dbReference type="NCBI Taxonomy" id="5174"/>
    <lineage>
        <taxon>Eukaryota</taxon>
        <taxon>Fungi</taxon>
        <taxon>Dikarya</taxon>
        <taxon>Ascomycota</taxon>
        <taxon>Pezizomycotina</taxon>
        <taxon>Sordariomycetes</taxon>
        <taxon>Sordariomycetidae</taxon>
        <taxon>Ophiostomatales</taxon>
        <taxon>Ophiostomataceae</taxon>
        <taxon>Ophiostoma</taxon>
    </lineage>
</organism>
<dbReference type="InterPro" id="IPR036397">
    <property type="entry name" value="RNaseH_sf"/>
</dbReference>
<protein>
    <submittedName>
        <fullName evidence="6">Transposase</fullName>
    </submittedName>
</protein>
<dbReference type="SMART" id="SM00674">
    <property type="entry name" value="CENPB"/>
    <property type="match status" value="1"/>
</dbReference>
<sequence length="523" mass="58933">MHDYTEDDLQAAINAVKNNTSFRDASKQYGVPFSTIPSRVCGSKPRSLAFQSFQKLSEAQETRLANWIIIQGTLGRPPTHSQVKAVAASLIGASAGEKVIGKNWLDAFLRRNPSIKVQRSKSIDSKRVNGASTDIIKSWFQCLDIPEIKNILPQNRWNMDETGFSMGQGDPLYVLGTAQKTKIRKKQMGSRAWTSTVECISATGKSLPPLIIFKGKSVQQQWFPADLNPYSSWQFTATNNGWSDNETGLKWLKDIFIPCSTPMRPSDARLLVLDGHGSHDSDEFMKLCFENNIYLLFLPAHASYVLQPLDLTVFSLLKGYFRKEMEKVSTDDASVVCNKRTFIKSYSIARTAALTSQNIRSGWRTAGLWPRNVLRPLMSPFVLSDDNQPSTPVQTNTIRFSSSRAISEYPIRTYPSVWETPKKSTDLSRQVQQFNQQEKTSISSRHFFQKIRKGFDEKLDLLASQKRRIEELEAIVDGLQVRKKKKVTISPNSKFATIWHVQRSQIAAGESVTAIEGSSDEED</sequence>
<name>Q152S0_OPHUL</name>
<dbReference type="InterPro" id="IPR009057">
    <property type="entry name" value="Homeodomain-like_sf"/>
</dbReference>
<dbReference type="InterPro" id="IPR006600">
    <property type="entry name" value="HTH_CenpB_DNA-bd_dom"/>
</dbReference>
<keyword evidence="4" id="KW-0175">Coiled coil</keyword>
<dbReference type="Pfam" id="PF05225">
    <property type="entry name" value="HTH_psq"/>
    <property type="match status" value="1"/>
</dbReference>
<dbReference type="Gene3D" id="1.10.10.60">
    <property type="entry name" value="Homeodomain-like"/>
    <property type="match status" value="1"/>
</dbReference>
<dbReference type="GO" id="GO:0003677">
    <property type="term" value="F:DNA binding"/>
    <property type="evidence" value="ECO:0007669"/>
    <property type="project" value="UniProtKB-KW"/>
</dbReference>
<dbReference type="PANTHER" id="PTHR19303">
    <property type="entry name" value="TRANSPOSON"/>
    <property type="match status" value="1"/>
</dbReference>
<dbReference type="Gene3D" id="3.30.420.10">
    <property type="entry name" value="Ribonuclease H-like superfamily/Ribonuclease H"/>
    <property type="match status" value="1"/>
</dbReference>
<dbReference type="InterPro" id="IPR007889">
    <property type="entry name" value="HTH_Psq"/>
</dbReference>
<keyword evidence="3" id="KW-0539">Nucleus</keyword>
<dbReference type="InterPro" id="IPR004875">
    <property type="entry name" value="DDE_SF_endonuclease_dom"/>
</dbReference>
<dbReference type="PROSITE" id="PS51253">
    <property type="entry name" value="HTH_CENPB"/>
    <property type="match status" value="1"/>
</dbReference>
<keyword evidence="2" id="KW-0238">DNA-binding</keyword>
<dbReference type="AlphaFoldDB" id="Q152S0"/>
<evidence type="ECO:0000256" key="2">
    <source>
        <dbReference type="ARBA" id="ARBA00023125"/>
    </source>
</evidence>
<comment type="subcellular location">
    <subcellularLocation>
        <location evidence="1">Nucleus</location>
    </subcellularLocation>
</comment>
<dbReference type="EMBL" id="DQ649004">
    <property type="protein sequence ID" value="ABG26270.1"/>
    <property type="molecule type" value="Genomic_DNA"/>
</dbReference>
<feature type="domain" description="HTH CENPB-type" evidence="5">
    <location>
        <begin position="48"/>
        <end position="118"/>
    </location>
</feature>
<dbReference type="SUPFAM" id="SSF46689">
    <property type="entry name" value="Homeodomain-like"/>
    <property type="match status" value="1"/>
</dbReference>
<evidence type="ECO:0000256" key="1">
    <source>
        <dbReference type="ARBA" id="ARBA00004123"/>
    </source>
</evidence>
<dbReference type="Pfam" id="PF03184">
    <property type="entry name" value="DDE_1"/>
    <property type="match status" value="1"/>
</dbReference>
<evidence type="ECO:0000256" key="4">
    <source>
        <dbReference type="SAM" id="Coils"/>
    </source>
</evidence>
<evidence type="ECO:0000259" key="5">
    <source>
        <dbReference type="PROSITE" id="PS51253"/>
    </source>
</evidence>
<reference evidence="6" key="1">
    <citation type="journal article" date="2007" name="Fungal Genet. Biol.">
        <title>Characterization of three DNA transposons in the Dutch elm disease fungi and evidence of repeat-induced point (RIP) mutations.</title>
        <authorList>
            <person name="Bouvet G.F."/>
            <person name="Jacobi V."/>
            <person name="Bernier L."/>
        </authorList>
    </citation>
    <scope>NUCLEOTIDE SEQUENCE</scope>
</reference>
<evidence type="ECO:0000256" key="3">
    <source>
        <dbReference type="ARBA" id="ARBA00023242"/>
    </source>
</evidence>
<evidence type="ECO:0000313" key="6">
    <source>
        <dbReference type="EMBL" id="ABG26270.1"/>
    </source>
</evidence>
<dbReference type="PANTHER" id="PTHR19303:SF74">
    <property type="entry name" value="POGO TRANSPOSABLE ELEMENT WITH KRAB DOMAIN"/>
    <property type="match status" value="1"/>
</dbReference>
<dbReference type="GO" id="GO:0005634">
    <property type="term" value="C:nucleus"/>
    <property type="evidence" value="ECO:0007669"/>
    <property type="project" value="UniProtKB-SubCell"/>
</dbReference>
<accession>Q152S0</accession>